<dbReference type="NCBIfam" id="NF005591">
    <property type="entry name" value="PRK07318.1"/>
    <property type="match status" value="1"/>
</dbReference>
<dbReference type="NCBIfam" id="TIGR01887">
    <property type="entry name" value="dipeptidaselike"/>
    <property type="match status" value="1"/>
</dbReference>
<proteinExistence type="inferred from homology"/>
<dbReference type="PANTHER" id="PTHR43808:SF31">
    <property type="entry name" value="N-ACETYL-L-CITRULLINE DEACETYLASE"/>
    <property type="match status" value="1"/>
</dbReference>
<keyword evidence="4" id="KW-0479">Metal-binding</keyword>
<name>A0A7X2N1B5_9FIRM</name>
<comment type="similarity">
    <text evidence="2">Belongs to the peptidase M20A family.</text>
</comment>
<keyword evidence="6" id="KW-0862">Zinc</keyword>
<dbReference type="GO" id="GO:0016805">
    <property type="term" value="F:dipeptidase activity"/>
    <property type="evidence" value="ECO:0007669"/>
    <property type="project" value="UniProtKB-KW"/>
</dbReference>
<organism evidence="9 10">
    <name type="scientific">Floccifex porci</name>
    <dbReference type="NCBI Taxonomy" id="2606629"/>
    <lineage>
        <taxon>Bacteria</taxon>
        <taxon>Bacillati</taxon>
        <taxon>Bacillota</taxon>
        <taxon>Erysipelotrichia</taxon>
        <taxon>Erysipelotrichales</taxon>
        <taxon>Erysipelotrichaceae</taxon>
        <taxon>Floccifex</taxon>
    </lineage>
</organism>
<evidence type="ECO:0000256" key="5">
    <source>
        <dbReference type="ARBA" id="ARBA00022801"/>
    </source>
</evidence>
<dbReference type="GO" id="GO:0006526">
    <property type="term" value="P:L-arginine biosynthetic process"/>
    <property type="evidence" value="ECO:0007669"/>
    <property type="project" value="TreeGrafter"/>
</dbReference>
<gene>
    <name evidence="9" type="primary">pepV</name>
    <name evidence="9" type="ORF">FYJ50_00425</name>
</gene>
<dbReference type="PANTHER" id="PTHR43808">
    <property type="entry name" value="ACETYLORNITHINE DEACETYLASE"/>
    <property type="match status" value="1"/>
</dbReference>
<evidence type="ECO:0000256" key="2">
    <source>
        <dbReference type="ARBA" id="ARBA00006247"/>
    </source>
</evidence>
<evidence type="ECO:0000256" key="7">
    <source>
        <dbReference type="ARBA" id="ARBA00022997"/>
    </source>
</evidence>
<evidence type="ECO:0000313" key="10">
    <source>
        <dbReference type="Proteomes" id="UP000470082"/>
    </source>
</evidence>
<evidence type="ECO:0000256" key="3">
    <source>
        <dbReference type="ARBA" id="ARBA00022670"/>
    </source>
</evidence>
<keyword evidence="5" id="KW-0378">Hydrolase</keyword>
<dbReference type="Gene3D" id="3.30.70.360">
    <property type="match status" value="2"/>
</dbReference>
<evidence type="ECO:0000256" key="8">
    <source>
        <dbReference type="ARBA" id="ARBA00023049"/>
    </source>
</evidence>
<evidence type="ECO:0000256" key="1">
    <source>
        <dbReference type="ARBA" id="ARBA00001947"/>
    </source>
</evidence>
<evidence type="ECO:0000256" key="4">
    <source>
        <dbReference type="ARBA" id="ARBA00022723"/>
    </source>
</evidence>
<accession>A0A7X2N1B5</accession>
<comment type="cofactor">
    <cofactor evidence="1">
        <name>Zn(2+)</name>
        <dbReference type="ChEBI" id="CHEBI:29105"/>
    </cofactor>
</comment>
<dbReference type="GO" id="GO:0008777">
    <property type="term" value="F:acetylornithine deacetylase activity"/>
    <property type="evidence" value="ECO:0007669"/>
    <property type="project" value="TreeGrafter"/>
</dbReference>
<protein>
    <submittedName>
        <fullName evidence="9">Dipeptidase PepV</fullName>
    </submittedName>
</protein>
<dbReference type="SUPFAM" id="SSF55031">
    <property type="entry name" value="Bacterial exopeptidase dimerisation domain"/>
    <property type="match status" value="1"/>
</dbReference>
<dbReference type="InterPro" id="IPR010964">
    <property type="entry name" value="M20A_pepV-rel"/>
</dbReference>
<keyword evidence="3" id="KW-0645">Protease</keyword>
<dbReference type="EMBL" id="VUMM01000001">
    <property type="protein sequence ID" value="MSS00592.1"/>
    <property type="molecule type" value="Genomic_DNA"/>
</dbReference>
<comment type="caution">
    <text evidence="9">The sequence shown here is derived from an EMBL/GenBank/DDBJ whole genome shotgun (WGS) entry which is preliminary data.</text>
</comment>
<dbReference type="GO" id="GO:0008270">
    <property type="term" value="F:zinc ion binding"/>
    <property type="evidence" value="ECO:0007669"/>
    <property type="project" value="InterPro"/>
</dbReference>
<dbReference type="Pfam" id="PF01546">
    <property type="entry name" value="Peptidase_M20"/>
    <property type="match status" value="1"/>
</dbReference>
<dbReference type="InterPro" id="IPR036264">
    <property type="entry name" value="Bact_exopeptidase_dim_dom"/>
</dbReference>
<sequence length="461" mass="51544">MDFLKYAKEKQEDFLTDLNKLVEIESVRDLSTKKEKAPFGDNCRKVLDVMLDMARADGFSTKDIDGYAGVIEYGDNEETFGVLGHLDVVPLGEGWSKEPLKVTYNDGYVFGRGVMDDKGPALAGYYALKLIKELNIPLKKKVMLIMGCDEESGMECMKYYCKHAQIPDMGFVPDANFPCIYGEKGGLHIELSSHDKTVLKKMDAGQAPNIVIGKADAYVESMSEQQEALFRFYCQSNQIQGSVERNEWVKIHIDGQSSHAAWPYKGNNAALHILNFIGTAYNDSLCKDYYSLLKDWMGQPVGIDMEGAYMSFLTMSTGFVNFDEKGSRVLIDIRYPNDTNGDEITKKFEKAVSLKTSNIKVTNKSDSKPLFVDPNSKLVTDLMDVYRKYTNDTFHGPMTIGGGTYARHFENFVSYGPEKPWEEIETAQIVGGCHQADEGMKLSSLIEAIAIYADAIVTLCS</sequence>
<dbReference type="Gene3D" id="3.40.630.10">
    <property type="entry name" value="Zn peptidases"/>
    <property type="match status" value="1"/>
</dbReference>
<dbReference type="SUPFAM" id="SSF53187">
    <property type="entry name" value="Zn-dependent exopeptidases"/>
    <property type="match status" value="1"/>
</dbReference>
<reference evidence="9 10" key="1">
    <citation type="submission" date="2019-08" db="EMBL/GenBank/DDBJ databases">
        <title>In-depth cultivation of the pig gut microbiome towards novel bacterial diversity and tailored functional studies.</title>
        <authorList>
            <person name="Wylensek D."/>
            <person name="Hitch T.C.A."/>
            <person name="Clavel T."/>
        </authorList>
    </citation>
    <scope>NUCLEOTIDE SEQUENCE [LARGE SCALE GENOMIC DNA]</scope>
    <source>
        <strain evidence="9 10">LKV-178-WT-2G</strain>
    </source>
</reference>
<evidence type="ECO:0000256" key="6">
    <source>
        <dbReference type="ARBA" id="ARBA00022833"/>
    </source>
</evidence>
<keyword evidence="7" id="KW-0224">Dipeptidase</keyword>
<dbReference type="Proteomes" id="UP000470082">
    <property type="component" value="Unassembled WGS sequence"/>
</dbReference>
<dbReference type="GO" id="GO:0006508">
    <property type="term" value="P:proteolysis"/>
    <property type="evidence" value="ECO:0007669"/>
    <property type="project" value="UniProtKB-KW"/>
</dbReference>
<keyword evidence="8" id="KW-0482">Metalloprotease</keyword>
<evidence type="ECO:0000313" key="9">
    <source>
        <dbReference type="EMBL" id="MSS00592.1"/>
    </source>
</evidence>
<dbReference type="GO" id="GO:0008237">
    <property type="term" value="F:metallopeptidase activity"/>
    <property type="evidence" value="ECO:0007669"/>
    <property type="project" value="UniProtKB-KW"/>
</dbReference>
<keyword evidence="10" id="KW-1185">Reference proteome</keyword>
<dbReference type="InterPro" id="IPR002933">
    <property type="entry name" value="Peptidase_M20"/>
</dbReference>
<dbReference type="AlphaFoldDB" id="A0A7X2N1B5"/>
<dbReference type="RefSeq" id="WP_154459067.1">
    <property type="nucleotide sequence ID" value="NZ_JAQYTQ010000054.1"/>
</dbReference>
<dbReference type="InterPro" id="IPR050072">
    <property type="entry name" value="Peptidase_M20A"/>
</dbReference>